<accession>A0AAD9M2N7</accession>
<keyword evidence="10" id="KW-1185">Reference proteome</keyword>
<feature type="domain" description="Peptidase S8/S53" evidence="7">
    <location>
        <begin position="185"/>
        <end position="255"/>
    </location>
</feature>
<dbReference type="InterPro" id="IPR000209">
    <property type="entry name" value="Peptidase_S8/S53_dom"/>
</dbReference>
<dbReference type="Pfam" id="PF05922">
    <property type="entry name" value="Inhibitor_I9"/>
    <property type="match status" value="1"/>
</dbReference>
<comment type="caution">
    <text evidence="6">Lacks conserved residue(s) required for the propagation of feature annotation.</text>
</comment>
<dbReference type="InterPro" id="IPR023827">
    <property type="entry name" value="Peptidase_S8_Asp-AS"/>
</dbReference>
<dbReference type="PROSITE" id="PS00136">
    <property type="entry name" value="SUBTILASE_ASP"/>
    <property type="match status" value="1"/>
</dbReference>
<dbReference type="InterPro" id="IPR036852">
    <property type="entry name" value="Peptidase_S8/S53_dom_sf"/>
</dbReference>
<evidence type="ECO:0000313" key="9">
    <source>
        <dbReference type="EMBL" id="KAK2031946.1"/>
    </source>
</evidence>
<dbReference type="SUPFAM" id="SSF52743">
    <property type="entry name" value="Subtilisin-like"/>
    <property type="match status" value="1"/>
</dbReference>
<gene>
    <name evidence="9" type="ORF">LX32DRAFT_235958</name>
</gene>
<dbReference type="InterPro" id="IPR022398">
    <property type="entry name" value="Peptidase_S8_His-AS"/>
</dbReference>
<dbReference type="Gene3D" id="3.40.50.200">
    <property type="entry name" value="Peptidase S8/S53 domain"/>
    <property type="match status" value="1"/>
</dbReference>
<dbReference type="PANTHER" id="PTHR43806:SF66">
    <property type="entry name" value="SERIN ENDOPEPTIDASE"/>
    <property type="match status" value="1"/>
</dbReference>
<name>A0AAD9M2N7_9PEZI</name>
<dbReference type="EMBL" id="MU842835">
    <property type="protein sequence ID" value="KAK2031946.1"/>
    <property type="molecule type" value="Genomic_DNA"/>
</dbReference>
<dbReference type="Proteomes" id="UP001232148">
    <property type="component" value="Unassembled WGS sequence"/>
</dbReference>
<keyword evidence="4" id="KW-0378">Hydrolase</keyword>
<dbReference type="PRINTS" id="PR00723">
    <property type="entry name" value="SUBTILISIN"/>
</dbReference>
<feature type="domain" description="Inhibitor I9" evidence="8">
    <location>
        <begin position="98"/>
        <end position="149"/>
    </location>
</feature>
<keyword evidence="2" id="KW-0645">Protease</keyword>
<keyword evidence="3" id="KW-0732">Signal</keyword>
<evidence type="ECO:0000313" key="10">
    <source>
        <dbReference type="Proteomes" id="UP001232148"/>
    </source>
</evidence>
<organism evidence="9 10">
    <name type="scientific">Colletotrichum zoysiae</name>
    <dbReference type="NCBI Taxonomy" id="1216348"/>
    <lineage>
        <taxon>Eukaryota</taxon>
        <taxon>Fungi</taxon>
        <taxon>Dikarya</taxon>
        <taxon>Ascomycota</taxon>
        <taxon>Pezizomycotina</taxon>
        <taxon>Sordariomycetes</taxon>
        <taxon>Hypocreomycetidae</taxon>
        <taxon>Glomerellales</taxon>
        <taxon>Glomerellaceae</taxon>
        <taxon>Colletotrichum</taxon>
        <taxon>Colletotrichum graminicola species complex</taxon>
    </lineage>
</organism>
<evidence type="ECO:0000256" key="1">
    <source>
        <dbReference type="ARBA" id="ARBA00011073"/>
    </source>
</evidence>
<proteinExistence type="inferred from homology"/>
<evidence type="ECO:0000256" key="6">
    <source>
        <dbReference type="PROSITE-ProRule" id="PRU01240"/>
    </source>
</evidence>
<dbReference type="AlphaFoldDB" id="A0AAD9M2N7"/>
<sequence length="257" mass="27777">MWCRVLYGYNNATGKLAYDIIGSRQNSHFPLSYSVSPQSHWNLPCDMLLYALLWAVALSAVEAKTWSGFGRGHHENTFLETRKFVVEAEPGVTLDALSRKIEATGCKILKSFNSAIFKGFSVESSPDNIDILRNVAEVSKTWPSKIYRLAPVVSHASFSDDATAKNWSIHFSTGVDQLHEAGILGKGVKVAIIDSGVDYRHPALGGGFGLGYTVSGGYDLVGEEYDGSNEKIPDGDPLDSLGHGTHVAGIIAGKSEL</sequence>
<protein>
    <submittedName>
        <fullName evidence="9">Subtilisin-like protein</fullName>
    </submittedName>
</protein>
<dbReference type="InterPro" id="IPR050131">
    <property type="entry name" value="Peptidase_S8_subtilisin-like"/>
</dbReference>
<dbReference type="InterPro" id="IPR010259">
    <property type="entry name" value="S8pro/Inhibitor_I9"/>
</dbReference>
<dbReference type="PROSITE" id="PS51892">
    <property type="entry name" value="SUBTILASE"/>
    <property type="match status" value="1"/>
</dbReference>
<dbReference type="InterPro" id="IPR015500">
    <property type="entry name" value="Peptidase_S8_subtilisin-rel"/>
</dbReference>
<evidence type="ECO:0000256" key="4">
    <source>
        <dbReference type="ARBA" id="ARBA00022801"/>
    </source>
</evidence>
<evidence type="ECO:0000256" key="5">
    <source>
        <dbReference type="ARBA" id="ARBA00022825"/>
    </source>
</evidence>
<comment type="caution">
    <text evidence="9">The sequence shown here is derived from an EMBL/GenBank/DDBJ whole genome shotgun (WGS) entry which is preliminary data.</text>
</comment>
<evidence type="ECO:0000259" key="8">
    <source>
        <dbReference type="Pfam" id="PF05922"/>
    </source>
</evidence>
<dbReference type="GO" id="GO:0004252">
    <property type="term" value="F:serine-type endopeptidase activity"/>
    <property type="evidence" value="ECO:0007669"/>
    <property type="project" value="InterPro"/>
</dbReference>
<dbReference type="Pfam" id="PF00082">
    <property type="entry name" value="Peptidase_S8"/>
    <property type="match status" value="1"/>
</dbReference>
<dbReference type="PROSITE" id="PS00137">
    <property type="entry name" value="SUBTILASE_HIS"/>
    <property type="match status" value="1"/>
</dbReference>
<dbReference type="PANTHER" id="PTHR43806">
    <property type="entry name" value="PEPTIDASE S8"/>
    <property type="match status" value="1"/>
</dbReference>
<reference evidence="9" key="1">
    <citation type="submission" date="2021-06" db="EMBL/GenBank/DDBJ databases">
        <title>Comparative genomics, transcriptomics and evolutionary studies reveal genomic signatures of adaptation to plant cell wall in hemibiotrophic fungi.</title>
        <authorList>
            <consortium name="DOE Joint Genome Institute"/>
            <person name="Baroncelli R."/>
            <person name="Diaz J.F."/>
            <person name="Benocci T."/>
            <person name="Peng M."/>
            <person name="Battaglia E."/>
            <person name="Haridas S."/>
            <person name="Andreopoulos W."/>
            <person name="Labutti K."/>
            <person name="Pangilinan J."/>
            <person name="Floch G.L."/>
            <person name="Makela M.R."/>
            <person name="Henrissat B."/>
            <person name="Grigoriev I.V."/>
            <person name="Crouch J.A."/>
            <person name="De Vries R.P."/>
            <person name="Sukno S.A."/>
            <person name="Thon M.R."/>
        </authorList>
    </citation>
    <scope>NUCLEOTIDE SEQUENCE</scope>
    <source>
        <strain evidence="9">MAFF235873</strain>
    </source>
</reference>
<dbReference type="GO" id="GO:0006508">
    <property type="term" value="P:proteolysis"/>
    <property type="evidence" value="ECO:0007669"/>
    <property type="project" value="UniProtKB-KW"/>
</dbReference>
<keyword evidence="5" id="KW-0720">Serine protease</keyword>
<evidence type="ECO:0000256" key="3">
    <source>
        <dbReference type="ARBA" id="ARBA00022729"/>
    </source>
</evidence>
<evidence type="ECO:0000256" key="2">
    <source>
        <dbReference type="ARBA" id="ARBA00022670"/>
    </source>
</evidence>
<evidence type="ECO:0000259" key="7">
    <source>
        <dbReference type="Pfam" id="PF00082"/>
    </source>
</evidence>
<comment type="similarity">
    <text evidence="1 6">Belongs to the peptidase S8 family.</text>
</comment>